<dbReference type="WBParaSite" id="HCON_00017540-00001">
    <property type="protein sequence ID" value="HCON_00017540-00001"/>
    <property type="gene ID" value="HCON_00017540"/>
</dbReference>
<feature type="domain" description="Phlebovirus glycoprotein G2 fusion" evidence="1">
    <location>
        <begin position="20"/>
        <end position="130"/>
    </location>
</feature>
<keyword evidence="2" id="KW-1185">Reference proteome</keyword>
<dbReference type="OrthoDB" id="5875705at2759"/>
<name>A0A7I4XVV1_HAECO</name>
<evidence type="ECO:0000313" key="3">
    <source>
        <dbReference type="WBParaSite" id="HCON_00017540-00001"/>
    </source>
</evidence>
<accession>A0A7I4XVV1</accession>
<dbReference type="Pfam" id="PF07245">
    <property type="entry name" value="Phlebovirus_G2"/>
    <property type="match status" value="1"/>
</dbReference>
<sequence>MEQLFFSIDSRGKASPWDVKKKPVFTRNTIPNVVDAKRCAHSRGFRDGKLEKVKEATKLSELKQGNAFPGITRCVESCGGPGCGRFYLSSGCLFYKIFQKPDDDDIFEIFRCQSWKETVALEVRVDNSEGEPQ</sequence>
<proteinExistence type="predicted"/>
<dbReference type="AlphaFoldDB" id="A0A7I4XVV1"/>
<organism evidence="2 3">
    <name type="scientific">Haemonchus contortus</name>
    <name type="common">Barber pole worm</name>
    <dbReference type="NCBI Taxonomy" id="6289"/>
    <lineage>
        <taxon>Eukaryota</taxon>
        <taxon>Metazoa</taxon>
        <taxon>Ecdysozoa</taxon>
        <taxon>Nematoda</taxon>
        <taxon>Chromadorea</taxon>
        <taxon>Rhabditida</taxon>
        <taxon>Rhabditina</taxon>
        <taxon>Rhabditomorpha</taxon>
        <taxon>Strongyloidea</taxon>
        <taxon>Trichostrongylidae</taxon>
        <taxon>Haemonchus</taxon>
    </lineage>
</organism>
<protein>
    <submittedName>
        <fullName evidence="3">Phlebovirus_G2 domain-containing protein</fullName>
    </submittedName>
</protein>
<dbReference type="InterPro" id="IPR009878">
    <property type="entry name" value="Phlebovirus_G2_fusion"/>
</dbReference>
<dbReference type="Proteomes" id="UP000025227">
    <property type="component" value="Unplaced"/>
</dbReference>
<evidence type="ECO:0000259" key="1">
    <source>
        <dbReference type="Pfam" id="PF07245"/>
    </source>
</evidence>
<evidence type="ECO:0000313" key="2">
    <source>
        <dbReference type="Proteomes" id="UP000025227"/>
    </source>
</evidence>
<reference evidence="3" key="1">
    <citation type="submission" date="2020-12" db="UniProtKB">
        <authorList>
            <consortium name="WormBaseParasite"/>
        </authorList>
    </citation>
    <scope>IDENTIFICATION</scope>
    <source>
        <strain evidence="3">MHco3</strain>
    </source>
</reference>